<gene>
    <name evidence="2" type="ORF">LCGC14_0189880</name>
</gene>
<organism evidence="2">
    <name type="scientific">marine sediment metagenome</name>
    <dbReference type="NCBI Taxonomy" id="412755"/>
    <lineage>
        <taxon>unclassified sequences</taxon>
        <taxon>metagenomes</taxon>
        <taxon>ecological metagenomes</taxon>
    </lineage>
</organism>
<evidence type="ECO:0000256" key="1">
    <source>
        <dbReference type="SAM" id="Phobius"/>
    </source>
</evidence>
<keyword evidence="1" id="KW-0472">Membrane</keyword>
<dbReference type="AlphaFoldDB" id="A0A0F9UR62"/>
<sequence>MFNFDWLSDVSQETAKMIFLCLYAVIGLLVLLLPNEYVYEGIAKEDRHWWNNLKLWSIAVLSILASIYNNF</sequence>
<evidence type="ECO:0000313" key="2">
    <source>
        <dbReference type="EMBL" id="KKN94164.1"/>
    </source>
</evidence>
<feature type="transmembrane region" description="Helical" evidence="1">
    <location>
        <begin position="15"/>
        <end position="33"/>
    </location>
</feature>
<keyword evidence="1" id="KW-0812">Transmembrane</keyword>
<comment type="caution">
    <text evidence="2">The sequence shown here is derived from an EMBL/GenBank/DDBJ whole genome shotgun (WGS) entry which is preliminary data.</text>
</comment>
<accession>A0A0F9UR62</accession>
<reference evidence="2" key="1">
    <citation type="journal article" date="2015" name="Nature">
        <title>Complex archaea that bridge the gap between prokaryotes and eukaryotes.</title>
        <authorList>
            <person name="Spang A."/>
            <person name="Saw J.H."/>
            <person name="Jorgensen S.L."/>
            <person name="Zaremba-Niedzwiedzka K."/>
            <person name="Martijn J."/>
            <person name="Lind A.E."/>
            <person name="van Eijk R."/>
            <person name="Schleper C."/>
            <person name="Guy L."/>
            <person name="Ettema T.J."/>
        </authorList>
    </citation>
    <scope>NUCLEOTIDE SEQUENCE</scope>
</reference>
<keyword evidence="1" id="KW-1133">Transmembrane helix</keyword>
<protein>
    <submittedName>
        <fullName evidence="2">Uncharacterized protein</fullName>
    </submittedName>
</protein>
<feature type="transmembrane region" description="Helical" evidence="1">
    <location>
        <begin position="53"/>
        <end position="69"/>
    </location>
</feature>
<dbReference type="EMBL" id="LAZR01000080">
    <property type="protein sequence ID" value="KKN94164.1"/>
    <property type="molecule type" value="Genomic_DNA"/>
</dbReference>
<name>A0A0F9UR62_9ZZZZ</name>
<proteinExistence type="predicted"/>